<dbReference type="EMBL" id="JADQUG010000043">
    <property type="protein sequence ID" value="MBG9354827.1"/>
    <property type="molecule type" value="Genomic_DNA"/>
</dbReference>
<sequence length="56" mass="5960">MTSVARRDPADKAKIDAIEKKLLANPDIAKLESVRLFVCGGLGLQVVRESVGVSHG</sequence>
<keyword evidence="2" id="KW-1185">Reference proteome</keyword>
<comment type="caution">
    <text evidence="1">The sequence shown here is derived from an EMBL/GenBank/DDBJ whole genome shotgun (WGS) entry which is preliminary data.</text>
</comment>
<organism evidence="1 2">
    <name type="scientific">Corynebacterium belfantii</name>
    <dbReference type="NCBI Taxonomy" id="2014537"/>
    <lineage>
        <taxon>Bacteria</taxon>
        <taxon>Bacillati</taxon>
        <taxon>Actinomycetota</taxon>
        <taxon>Actinomycetes</taxon>
        <taxon>Mycobacteriales</taxon>
        <taxon>Corynebacteriaceae</taxon>
        <taxon>Corynebacterium</taxon>
    </lineage>
</organism>
<name>A0ABS0LF57_9CORY</name>
<evidence type="ECO:0000313" key="2">
    <source>
        <dbReference type="Proteomes" id="UP000615580"/>
    </source>
</evidence>
<evidence type="ECO:0000313" key="1">
    <source>
        <dbReference type="EMBL" id="MBG9354827.1"/>
    </source>
</evidence>
<accession>A0ABS0LF57</accession>
<protein>
    <recommendedName>
        <fullName evidence="3">Transposase</fullName>
    </recommendedName>
</protein>
<gene>
    <name evidence="1" type="ORF">I4J41_09630</name>
</gene>
<dbReference type="RefSeq" id="WP_197690252.1">
    <property type="nucleotide sequence ID" value="NZ_JADQUD010000040.1"/>
</dbReference>
<reference evidence="1 2" key="1">
    <citation type="journal article" date="2020" name="J. Clin. Microbiol.">
        <title>Assessing the Genetic Diversity of Austrian Corynebacterium diphtheriae Clinical Isolates, 2011-2019.</title>
        <authorList>
            <person name="Schaeffer J."/>
            <person name="Huhulescu S."/>
            <person name="Stoeger A."/>
            <person name="Allerberger F."/>
            <person name="Ruppitsch W."/>
        </authorList>
    </citation>
    <scope>NUCLEOTIDE SEQUENCE [LARGE SCALE GENOMIC DNA]</scope>
    <source>
        <strain evidence="1 2">04-17</strain>
    </source>
</reference>
<proteinExistence type="predicted"/>
<evidence type="ECO:0008006" key="3">
    <source>
        <dbReference type="Google" id="ProtNLM"/>
    </source>
</evidence>
<dbReference type="Proteomes" id="UP000615580">
    <property type="component" value="Unassembled WGS sequence"/>
</dbReference>